<evidence type="ECO:0000313" key="2">
    <source>
        <dbReference type="Proteomes" id="UP001501588"/>
    </source>
</evidence>
<name>A0ABN1FY11_9PROT</name>
<protein>
    <submittedName>
        <fullName evidence="1">Uncharacterized protein</fullName>
    </submittedName>
</protein>
<dbReference type="EMBL" id="BAAAFZ010000072">
    <property type="protein sequence ID" value="GAA0600211.1"/>
    <property type="molecule type" value="Genomic_DNA"/>
</dbReference>
<organism evidence="1 2">
    <name type="scientific">Craurococcus roseus</name>
    <dbReference type="NCBI Taxonomy" id="77585"/>
    <lineage>
        <taxon>Bacteria</taxon>
        <taxon>Pseudomonadati</taxon>
        <taxon>Pseudomonadota</taxon>
        <taxon>Alphaproteobacteria</taxon>
        <taxon>Acetobacterales</taxon>
        <taxon>Acetobacteraceae</taxon>
        <taxon>Craurococcus</taxon>
    </lineage>
</organism>
<dbReference type="Proteomes" id="UP001501588">
    <property type="component" value="Unassembled WGS sequence"/>
</dbReference>
<proteinExistence type="predicted"/>
<keyword evidence="2" id="KW-1185">Reference proteome</keyword>
<dbReference type="Pfam" id="PF19663">
    <property type="entry name" value="DUF6166"/>
    <property type="match status" value="1"/>
</dbReference>
<reference evidence="1 2" key="1">
    <citation type="journal article" date="2019" name="Int. J. Syst. Evol. Microbiol.">
        <title>The Global Catalogue of Microorganisms (GCM) 10K type strain sequencing project: providing services to taxonomists for standard genome sequencing and annotation.</title>
        <authorList>
            <consortium name="The Broad Institute Genomics Platform"/>
            <consortium name="The Broad Institute Genome Sequencing Center for Infectious Disease"/>
            <person name="Wu L."/>
            <person name="Ma J."/>
        </authorList>
    </citation>
    <scope>NUCLEOTIDE SEQUENCE [LARGE SCALE GENOMIC DNA]</scope>
    <source>
        <strain evidence="1 2">JCM 9933</strain>
    </source>
</reference>
<gene>
    <name evidence="1" type="ORF">GCM10009416_42790</name>
</gene>
<comment type="caution">
    <text evidence="1">The sequence shown here is derived from an EMBL/GenBank/DDBJ whole genome shotgun (WGS) entry which is preliminary data.</text>
</comment>
<dbReference type="RefSeq" id="WP_343897452.1">
    <property type="nucleotide sequence ID" value="NZ_BAAAFZ010000072.1"/>
</dbReference>
<dbReference type="InterPro" id="IPR046164">
    <property type="entry name" value="DUF6166"/>
</dbReference>
<accession>A0ABN1FY11</accession>
<sequence>MGKTYTGDRTMDGIQVSVDGRPLDPRYDLRRFTDGGFEWSYEGPEPEQLAFALLVDHLGDSARADALRGRFMREVVANFDNEWEMTSADIERALEGFGTSVG</sequence>
<evidence type="ECO:0000313" key="1">
    <source>
        <dbReference type="EMBL" id="GAA0600211.1"/>
    </source>
</evidence>